<dbReference type="AlphaFoldDB" id="A0A2W1JXC5"/>
<proteinExistence type="predicted"/>
<accession>A0A2W1JXC5</accession>
<sequence>MKLAEVGEVFAMKLDSVHHLFMLVMGSTALALGNVNPAAAVSITFEGSLTNGETVTGEVSSENSIEIPANWDFWTFEGTAGSSERFTARRTSTALDPAFGIWFGTEVDTDSYSSLFGDSLNTSLVVSADDEINTPGPFGDPTVRFTLPDTGTYTVAVASFISDSSDEPLGYTLRVPFSDSATILGSGLVLGLGMLLKRRFSNFT</sequence>
<keyword evidence="2" id="KW-1185">Reference proteome</keyword>
<dbReference type="Gene3D" id="2.60.120.380">
    <property type="match status" value="1"/>
</dbReference>
<evidence type="ECO:0000313" key="1">
    <source>
        <dbReference type="EMBL" id="PZD73301.1"/>
    </source>
</evidence>
<name>A0A2W1JXC5_9CYAN</name>
<dbReference type="InterPro" id="IPR026374">
    <property type="entry name" value="Cyano_PEP"/>
</dbReference>
<evidence type="ECO:0008006" key="3">
    <source>
        <dbReference type="Google" id="ProtNLM"/>
    </source>
</evidence>
<comment type="caution">
    <text evidence="1">The sequence shown here is derived from an EMBL/GenBank/DDBJ whole genome shotgun (WGS) entry which is preliminary data.</text>
</comment>
<gene>
    <name evidence="1" type="ORF">C1752_02307</name>
</gene>
<protein>
    <recommendedName>
        <fullName evidence="3">Peptidase C-terminal archaeal/bacterial domain-containing protein</fullName>
    </recommendedName>
</protein>
<dbReference type="NCBIfam" id="TIGR04155">
    <property type="entry name" value="cyano_PEP"/>
    <property type="match status" value="1"/>
</dbReference>
<evidence type="ECO:0000313" key="2">
    <source>
        <dbReference type="Proteomes" id="UP000248857"/>
    </source>
</evidence>
<dbReference type="EMBL" id="PQWO01000006">
    <property type="protein sequence ID" value="PZD73301.1"/>
    <property type="molecule type" value="Genomic_DNA"/>
</dbReference>
<dbReference type="Proteomes" id="UP000248857">
    <property type="component" value="Unassembled WGS sequence"/>
</dbReference>
<reference evidence="1 2" key="1">
    <citation type="journal article" date="2018" name="Sci. Rep.">
        <title>A novel species of the marine cyanobacterium Acaryochloris with a unique pigment content and lifestyle.</title>
        <authorList>
            <person name="Partensky F."/>
            <person name="Six C."/>
            <person name="Ratin M."/>
            <person name="Garczarek L."/>
            <person name="Vaulot D."/>
            <person name="Probert I."/>
            <person name="Calteau A."/>
            <person name="Gourvil P."/>
            <person name="Marie D."/>
            <person name="Grebert T."/>
            <person name="Bouchier C."/>
            <person name="Le Panse S."/>
            <person name="Gachenot M."/>
            <person name="Rodriguez F."/>
            <person name="Garrido J.L."/>
        </authorList>
    </citation>
    <scope>NUCLEOTIDE SEQUENCE [LARGE SCALE GENOMIC DNA]</scope>
    <source>
        <strain evidence="1 2">RCC1774</strain>
    </source>
</reference>
<organism evidence="1 2">
    <name type="scientific">Acaryochloris thomasi RCC1774</name>
    <dbReference type="NCBI Taxonomy" id="1764569"/>
    <lineage>
        <taxon>Bacteria</taxon>
        <taxon>Bacillati</taxon>
        <taxon>Cyanobacteriota</taxon>
        <taxon>Cyanophyceae</taxon>
        <taxon>Acaryochloridales</taxon>
        <taxon>Acaryochloridaceae</taxon>
        <taxon>Acaryochloris</taxon>
        <taxon>Acaryochloris thomasi</taxon>
    </lineage>
</organism>